<dbReference type="PANTHER" id="PTHR43800:SF1">
    <property type="entry name" value="PEPTIDYL-LYSINE N-ACETYLTRANSFERASE YJAB"/>
    <property type="match status" value="1"/>
</dbReference>
<feature type="domain" description="N-acetyltransferase" evidence="3">
    <location>
        <begin position="1"/>
        <end position="163"/>
    </location>
</feature>
<dbReference type="RefSeq" id="WP_343755039.1">
    <property type="nucleotide sequence ID" value="NZ_BAAACW010000083.1"/>
</dbReference>
<dbReference type="PANTHER" id="PTHR43800">
    <property type="entry name" value="PEPTIDYL-LYSINE N-ACETYLTRANSFERASE YJAB"/>
    <property type="match status" value="1"/>
</dbReference>
<evidence type="ECO:0000313" key="5">
    <source>
        <dbReference type="Proteomes" id="UP001501166"/>
    </source>
</evidence>
<protein>
    <recommendedName>
        <fullName evidence="3">N-acetyltransferase domain-containing protein</fullName>
    </recommendedName>
</protein>
<sequence length="163" mass="18419">MIIRMAKEKDAKKIAAIMVDSWQKNFKGIVPEEVLHGMDPVKTSKVINKSINNGNIFVAVQENKVVGFVGVGENRIKECPKWEAEIQAIHVNYDVKGSGIGTQLLEKALTELKNRKYKVVGLSVFESNPANKFYKKHGGYLVGKHQKNMSEENLIENLYEFQL</sequence>
<gene>
    <name evidence="4" type="ORF">GCM10008932_13730</name>
</gene>
<dbReference type="PROSITE" id="PS51186">
    <property type="entry name" value="GNAT"/>
    <property type="match status" value="1"/>
</dbReference>
<dbReference type="InterPro" id="IPR016181">
    <property type="entry name" value="Acyl_CoA_acyltransferase"/>
</dbReference>
<organism evidence="4 5">
    <name type="scientific">Alkalibacterium iburiense</name>
    <dbReference type="NCBI Taxonomy" id="290589"/>
    <lineage>
        <taxon>Bacteria</taxon>
        <taxon>Bacillati</taxon>
        <taxon>Bacillota</taxon>
        <taxon>Bacilli</taxon>
        <taxon>Lactobacillales</taxon>
        <taxon>Carnobacteriaceae</taxon>
        <taxon>Alkalibacterium</taxon>
    </lineage>
</organism>
<evidence type="ECO:0000256" key="2">
    <source>
        <dbReference type="ARBA" id="ARBA00023315"/>
    </source>
</evidence>
<proteinExistence type="predicted"/>
<accession>A0ABN0XF93</accession>
<keyword evidence="2" id="KW-0012">Acyltransferase</keyword>
<dbReference type="Gene3D" id="3.40.630.30">
    <property type="match status" value="1"/>
</dbReference>
<evidence type="ECO:0000256" key="1">
    <source>
        <dbReference type="ARBA" id="ARBA00022679"/>
    </source>
</evidence>
<evidence type="ECO:0000259" key="3">
    <source>
        <dbReference type="PROSITE" id="PS51186"/>
    </source>
</evidence>
<dbReference type="Proteomes" id="UP001501166">
    <property type="component" value="Unassembled WGS sequence"/>
</dbReference>
<dbReference type="InterPro" id="IPR000182">
    <property type="entry name" value="GNAT_dom"/>
</dbReference>
<keyword evidence="5" id="KW-1185">Reference proteome</keyword>
<comment type="caution">
    <text evidence="4">The sequence shown here is derived from an EMBL/GenBank/DDBJ whole genome shotgun (WGS) entry which is preliminary data.</text>
</comment>
<keyword evidence="1" id="KW-0808">Transferase</keyword>
<dbReference type="CDD" id="cd04301">
    <property type="entry name" value="NAT_SF"/>
    <property type="match status" value="1"/>
</dbReference>
<name>A0ABN0XF93_9LACT</name>
<dbReference type="Pfam" id="PF00583">
    <property type="entry name" value="Acetyltransf_1"/>
    <property type="match status" value="1"/>
</dbReference>
<dbReference type="EMBL" id="BAAACW010000083">
    <property type="protein sequence ID" value="GAA0362372.1"/>
    <property type="molecule type" value="Genomic_DNA"/>
</dbReference>
<reference evidence="4 5" key="1">
    <citation type="journal article" date="2019" name="Int. J. Syst. Evol. Microbiol.">
        <title>The Global Catalogue of Microorganisms (GCM) 10K type strain sequencing project: providing services to taxonomists for standard genome sequencing and annotation.</title>
        <authorList>
            <consortium name="The Broad Institute Genomics Platform"/>
            <consortium name="The Broad Institute Genome Sequencing Center for Infectious Disease"/>
            <person name="Wu L."/>
            <person name="Ma J."/>
        </authorList>
    </citation>
    <scope>NUCLEOTIDE SEQUENCE [LARGE SCALE GENOMIC DNA]</scope>
    <source>
        <strain evidence="4 5">JCM 12662</strain>
    </source>
</reference>
<dbReference type="SUPFAM" id="SSF55729">
    <property type="entry name" value="Acyl-CoA N-acyltransferases (Nat)"/>
    <property type="match status" value="1"/>
</dbReference>
<evidence type="ECO:0000313" key="4">
    <source>
        <dbReference type="EMBL" id="GAA0362372.1"/>
    </source>
</evidence>